<reference evidence="1" key="1">
    <citation type="submission" date="2018-11" db="EMBL/GenBank/DDBJ databases">
        <authorList>
            <consortium name="Pathogen Informatics"/>
        </authorList>
    </citation>
    <scope>NUCLEOTIDE SEQUENCE</scope>
</reference>
<comment type="caution">
    <text evidence="1">The sequence shown here is derived from an EMBL/GenBank/DDBJ whole genome shotgun (WGS) entry which is preliminary data.</text>
</comment>
<dbReference type="Proteomes" id="UP000784294">
    <property type="component" value="Unassembled WGS sequence"/>
</dbReference>
<keyword evidence="2" id="KW-1185">Reference proteome</keyword>
<organism evidence="1 2">
    <name type="scientific">Protopolystoma xenopodis</name>
    <dbReference type="NCBI Taxonomy" id="117903"/>
    <lineage>
        <taxon>Eukaryota</taxon>
        <taxon>Metazoa</taxon>
        <taxon>Spiralia</taxon>
        <taxon>Lophotrochozoa</taxon>
        <taxon>Platyhelminthes</taxon>
        <taxon>Monogenea</taxon>
        <taxon>Polyopisthocotylea</taxon>
        <taxon>Polystomatidea</taxon>
        <taxon>Polystomatidae</taxon>
        <taxon>Protopolystoma</taxon>
    </lineage>
</organism>
<evidence type="ECO:0000313" key="1">
    <source>
        <dbReference type="EMBL" id="VEL22606.1"/>
    </source>
</evidence>
<protein>
    <submittedName>
        <fullName evidence="1">Uncharacterized protein</fullName>
    </submittedName>
</protein>
<evidence type="ECO:0000313" key="2">
    <source>
        <dbReference type="Proteomes" id="UP000784294"/>
    </source>
</evidence>
<dbReference type="AlphaFoldDB" id="A0A3S5FE24"/>
<sequence length="171" mass="18316">MPACLPSRTLFRLCCLPTLLSINPPTHLPSHLPSNRPFASLPVYLLICILLLFPSLQPPEQFKAYFGTDASALVQPRDKLSGPPKEDSLDVTSHSTLGLGLLAGVLDGIRTENLPVLRQTGQVYSVEGKVLLGPWGVVEFGARMTLPCGNVAVTIVMTPKEASVTTGASRQ</sequence>
<name>A0A3S5FE24_9PLAT</name>
<gene>
    <name evidence="1" type="ORF">PXEA_LOCUS16046</name>
</gene>
<proteinExistence type="predicted"/>
<accession>A0A3S5FE24</accession>
<dbReference type="EMBL" id="CAAALY010057364">
    <property type="protein sequence ID" value="VEL22606.1"/>
    <property type="molecule type" value="Genomic_DNA"/>
</dbReference>